<evidence type="ECO:0000256" key="18">
    <source>
        <dbReference type="SAM" id="SignalP"/>
    </source>
</evidence>
<feature type="signal peptide" evidence="18">
    <location>
        <begin position="1"/>
        <end position="21"/>
    </location>
</feature>
<evidence type="ECO:0000256" key="14">
    <source>
        <dbReference type="ARBA" id="ARBA00030941"/>
    </source>
</evidence>
<dbReference type="PROSITE" id="PS51055">
    <property type="entry name" value="ITAM_1"/>
    <property type="match status" value="1"/>
</dbReference>
<evidence type="ECO:0000256" key="13">
    <source>
        <dbReference type="ARBA" id="ARBA00023170"/>
    </source>
</evidence>
<keyword evidence="19" id="KW-1185">Reference proteome</keyword>
<evidence type="ECO:0000256" key="6">
    <source>
        <dbReference type="ARBA" id="ARBA00022692"/>
    </source>
</evidence>
<keyword evidence="4" id="KW-1003">Cell membrane</keyword>
<dbReference type="InterPro" id="IPR021663">
    <property type="entry name" value="CD3_zeta/IgE_Fc_rcpt_gamma"/>
</dbReference>
<dbReference type="CTD" id="919"/>
<evidence type="ECO:0000256" key="9">
    <source>
        <dbReference type="ARBA" id="ARBA00022859"/>
    </source>
</evidence>
<feature type="region of interest" description="Disordered" evidence="16">
    <location>
        <begin position="84"/>
        <end position="105"/>
    </location>
</feature>
<evidence type="ECO:0000313" key="20">
    <source>
        <dbReference type="RefSeq" id="XP_033797509.1"/>
    </source>
</evidence>
<dbReference type="KEGG" id="gsh:117359234"/>
<feature type="chain" id="PRO_5027724453" description="T-cell surface glycoprotein CD3 zeta chain" evidence="18">
    <location>
        <begin position="22"/>
        <end position="166"/>
    </location>
</feature>
<sequence>MKIKWIVLSAFLQADFQPTDAQAMGLADPKLCYILDGILFLYAIIITALFFKSRLRSGTEYTDLPGQNDIYNKLNSSQRENYDVLNTGMGRDPEIGGRRQHKRSHPQDVVYTALQKEKMGEPYSEIRVKGEKQRRRGKGNDGIYQGLSSATKDTYDALQMQPLPPR</sequence>
<evidence type="ECO:0000256" key="16">
    <source>
        <dbReference type="SAM" id="MobiDB-lite"/>
    </source>
</evidence>
<dbReference type="Proteomes" id="UP000515159">
    <property type="component" value="Chromosome 4"/>
</dbReference>
<accession>A0A6P8QKX9</accession>
<evidence type="ECO:0000256" key="10">
    <source>
        <dbReference type="ARBA" id="ARBA00022989"/>
    </source>
</evidence>
<dbReference type="SMART" id="SM00077">
    <property type="entry name" value="ITAM"/>
    <property type="match status" value="3"/>
</dbReference>
<proteinExistence type="inferred from homology"/>
<name>A0A6P8QKX9_GEOSA</name>
<dbReference type="PANTHER" id="PTHR10035:SF2">
    <property type="entry name" value="T-CELL SURFACE GLYCOPROTEIN CD3 ZETA CHAIN"/>
    <property type="match status" value="1"/>
</dbReference>
<dbReference type="RefSeq" id="XP_033797509.1">
    <property type="nucleotide sequence ID" value="XM_033941618.1"/>
</dbReference>
<evidence type="ECO:0000256" key="4">
    <source>
        <dbReference type="ARBA" id="ARBA00022475"/>
    </source>
</evidence>
<keyword evidence="9" id="KW-0391">Immunity</keyword>
<keyword evidence="10 17" id="KW-1133">Transmembrane helix</keyword>
<evidence type="ECO:0000256" key="2">
    <source>
        <dbReference type="ARBA" id="ARBA00007280"/>
    </source>
</evidence>
<evidence type="ECO:0000256" key="17">
    <source>
        <dbReference type="SAM" id="Phobius"/>
    </source>
</evidence>
<dbReference type="GO" id="GO:0050852">
    <property type="term" value="P:T cell receptor signaling pathway"/>
    <property type="evidence" value="ECO:0007669"/>
    <property type="project" value="TreeGrafter"/>
</dbReference>
<dbReference type="FunCoup" id="A0A6P8QKX9">
    <property type="interactions" value="324"/>
</dbReference>
<evidence type="ECO:0000256" key="12">
    <source>
        <dbReference type="ARBA" id="ARBA00023136"/>
    </source>
</evidence>
<organism evidence="19 20">
    <name type="scientific">Geotrypetes seraphini</name>
    <name type="common">Gaboon caecilian</name>
    <name type="synonym">Caecilia seraphini</name>
    <dbReference type="NCBI Taxonomy" id="260995"/>
    <lineage>
        <taxon>Eukaryota</taxon>
        <taxon>Metazoa</taxon>
        <taxon>Chordata</taxon>
        <taxon>Craniata</taxon>
        <taxon>Vertebrata</taxon>
        <taxon>Euteleostomi</taxon>
        <taxon>Amphibia</taxon>
        <taxon>Gymnophiona</taxon>
        <taxon>Geotrypetes</taxon>
    </lineage>
</organism>
<dbReference type="GO" id="GO:0004888">
    <property type="term" value="F:transmembrane signaling receptor activity"/>
    <property type="evidence" value="ECO:0007669"/>
    <property type="project" value="InterPro"/>
</dbReference>
<evidence type="ECO:0000256" key="7">
    <source>
        <dbReference type="ARBA" id="ARBA00022729"/>
    </source>
</evidence>
<dbReference type="AlphaFoldDB" id="A0A6P8QKX9"/>
<dbReference type="GO" id="GO:0002250">
    <property type="term" value="P:adaptive immune response"/>
    <property type="evidence" value="ECO:0007669"/>
    <property type="project" value="UniProtKB-KW"/>
</dbReference>
<keyword evidence="5" id="KW-0597">Phosphoprotein</keyword>
<comment type="subcellular location">
    <subcellularLocation>
        <location evidence="1">Cell membrane</location>
        <topology evidence="1">Single-pass type I membrane protein</topology>
    </subcellularLocation>
</comment>
<feature type="compositionally biased region" description="Basic and acidic residues" evidence="16">
    <location>
        <begin position="122"/>
        <end position="131"/>
    </location>
</feature>
<keyword evidence="7 18" id="KW-0732">Signal</keyword>
<dbReference type="GO" id="GO:0042105">
    <property type="term" value="C:alpha-beta T cell receptor complex"/>
    <property type="evidence" value="ECO:0007669"/>
    <property type="project" value="TreeGrafter"/>
</dbReference>
<dbReference type="InterPro" id="IPR003110">
    <property type="entry name" value="Phos_immunorcpt_sig_ITAM"/>
</dbReference>
<keyword evidence="6 17" id="KW-0812">Transmembrane</keyword>
<keyword evidence="12 17" id="KW-0472">Membrane</keyword>
<dbReference type="Pfam" id="PF02189">
    <property type="entry name" value="ITAM"/>
    <property type="match status" value="1"/>
</dbReference>
<dbReference type="GeneID" id="117359234"/>
<evidence type="ECO:0000256" key="5">
    <source>
        <dbReference type="ARBA" id="ARBA00022553"/>
    </source>
</evidence>
<keyword evidence="11" id="KW-1064">Adaptive immunity</keyword>
<dbReference type="OrthoDB" id="9941225at2759"/>
<evidence type="ECO:0000256" key="11">
    <source>
        <dbReference type="ARBA" id="ARBA00023130"/>
    </source>
</evidence>
<evidence type="ECO:0000256" key="15">
    <source>
        <dbReference type="ARBA" id="ARBA00045360"/>
    </source>
</evidence>
<gene>
    <name evidence="20" type="primary">CD247</name>
</gene>
<evidence type="ECO:0000256" key="1">
    <source>
        <dbReference type="ARBA" id="ARBA00004251"/>
    </source>
</evidence>
<dbReference type="Pfam" id="PF11628">
    <property type="entry name" value="TCR_zetazeta"/>
    <property type="match status" value="1"/>
</dbReference>
<dbReference type="InParanoid" id="A0A6P8QKX9"/>
<protein>
    <recommendedName>
        <fullName evidence="3">T-cell surface glycoprotein CD3 zeta chain</fullName>
    </recommendedName>
    <alternativeName>
        <fullName evidence="14">T-cell receptor T3 zeta chain</fullName>
    </alternativeName>
</protein>
<dbReference type="InterPro" id="IPR024128">
    <property type="entry name" value="T-cell_CD3_zeta"/>
</dbReference>
<keyword evidence="13" id="KW-0675">Receptor</keyword>
<keyword evidence="8" id="KW-0677">Repeat</keyword>
<dbReference type="PANTHER" id="PTHR10035">
    <property type="entry name" value="T-CELL SURFACE GLYCOPROTEIN CD3 ZETA CHAIN"/>
    <property type="match status" value="1"/>
</dbReference>
<evidence type="ECO:0000256" key="3">
    <source>
        <dbReference type="ARBA" id="ARBA00020448"/>
    </source>
</evidence>
<comment type="function">
    <text evidence="15">Part of the TCR-CD3 complex present on T-lymphocyte cell surface that plays an essential role in adaptive immune response. When antigen presenting cells (APCs) activate T-cell receptor (TCR), TCR-mediated signals are transmitted across the cell membrane by the CD3 chains CD3D, CD3E, CD3G and CD3Z. All CD3 chains contain immunoreceptor tyrosine-based activation motifs (ITAMs) in their cytoplasmic domain. Upon TCR engagement, these motifs become phosphorylated by Src family protein tyrosine kinases LCK and FYN, resulting in the activation of downstream signaling pathways. CD3Z ITAMs phosphorylation creates multiple docking sites for the protein kinase ZAP70 leading to ZAP70 phosphorylation and its conversion into a catalytically active enzyme. Plays an important role in intrathymic T-cell differentiation. Additionally, participates in the activity-dependent synapse formation of retinal ganglion cells (RGCs) in both the retina and dorsal lateral geniculate nucleus (dLGN).</text>
</comment>
<feature type="region of interest" description="Disordered" evidence="16">
    <location>
        <begin position="122"/>
        <end position="166"/>
    </location>
</feature>
<evidence type="ECO:0000313" key="19">
    <source>
        <dbReference type="Proteomes" id="UP000515159"/>
    </source>
</evidence>
<feature type="transmembrane region" description="Helical" evidence="17">
    <location>
        <begin position="33"/>
        <end position="51"/>
    </location>
</feature>
<reference evidence="20" key="1">
    <citation type="submission" date="2025-08" db="UniProtKB">
        <authorList>
            <consortium name="RefSeq"/>
        </authorList>
    </citation>
    <scope>IDENTIFICATION</scope>
</reference>
<comment type="similarity">
    <text evidence="2">Belongs to the CD3Z/FCER1G family.</text>
</comment>
<evidence type="ECO:0000256" key="8">
    <source>
        <dbReference type="ARBA" id="ARBA00022737"/>
    </source>
</evidence>